<evidence type="ECO:0000256" key="1">
    <source>
        <dbReference type="SAM" id="Phobius"/>
    </source>
</evidence>
<keyword evidence="1" id="KW-0812">Transmembrane</keyword>
<dbReference type="AlphaFoldDB" id="A0AAV7SJ64"/>
<sequence>MRWWGLGARLPSVRADPSLTEAASGSLGRCGRSGASERSPLLDREVRAPVCALEEVSSQATTFGCKHVSPRRPGTAGLERGPSKGRGVCLDMSERRTGCFTAQSFRLNTAYLKAVYRCPRHTWVAVPRYVLKCCLLGTVWCIVYIFVRVARSCK</sequence>
<evidence type="ECO:0000313" key="3">
    <source>
        <dbReference type="Proteomes" id="UP001066276"/>
    </source>
</evidence>
<gene>
    <name evidence="2" type="ORF">NDU88_004583</name>
</gene>
<evidence type="ECO:0000313" key="2">
    <source>
        <dbReference type="EMBL" id="KAJ1164138.1"/>
    </source>
</evidence>
<protein>
    <submittedName>
        <fullName evidence="2">Uncharacterized protein</fullName>
    </submittedName>
</protein>
<dbReference type="EMBL" id="JANPWB010000008">
    <property type="protein sequence ID" value="KAJ1164138.1"/>
    <property type="molecule type" value="Genomic_DNA"/>
</dbReference>
<feature type="transmembrane region" description="Helical" evidence="1">
    <location>
        <begin position="129"/>
        <end position="147"/>
    </location>
</feature>
<proteinExistence type="predicted"/>
<dbReference type="Proteomes" id="UP001066276">
    <property type="component" value="Chromosome 4_2"/>
</dbReference>
<accession>A0AAV7SJ64</accession>
<keyword evidence="1" id="KW-1133">Transmembrane helix</keyword>
<keyword evidence="3" id="KW-1185">Reference proteome</keyword>
<organism evidence="2 3">
    <name type="scientific">Pleurodeles waltl</name>
    <name type="common">Iberian ribbed newt</name>
    <dbReference type="NCBI Taxonomy" id="8319"/>
    <lineage>
        <taxon>Eukaryota</taxon>
        <taxon>Metazoa</taxon>
        <taxon>Chordata</taxon>
        <taxon>Craniata</taxon>
        <taxon>Vertebrata</taxon>
        <taxon>Euteleostomi</taxon>
        <taxon>Amphibia</taxon>
        <taxon>Batrachia</taxon>
        <taxon>Caudata</taxon>
        <taxon>Salamandroidea</taxon>
        <taxon>Salamandridae</taxon>
        <taxon>Pleurodelinae</taxon>
        <taxon>Pleurodeles</taxon>
    </lineage>
</organism>
<reference evidence="2" key="1">
    <citation type="journal article" date="2022" name="bioRxiv">
        <title>Sequencing and chromosome-scale assembly of the giantPleurodeles waltlgenome.</title>
        <authorList>
            <person name="Brown T."/>
            <person name="Elewa A."/>
            <person name="Iarovenko S."/>
            <person name="Subramanian E."/>
            <person name="Araus A.J."/>
            <person name="Petzold A."/>
            <person name="Susuki M."/>
            <person name="Suzuki K.-i.T."/>
            <person name="Hayashi T."/>
            <person name="Toyoda A."/>
            <person name="Oliveira C."/>
            <person name="Osipova E."/>
            <person name="Leigh N.D."/>
            <person name="Simon A."/>
            <person name="Yun M.H."/>
        </authorList>
    </citation>
    <scope>NUCLEOTIDE SEQUENCE</scope>
    <source>
        <strain evidence="2">20211129_DDA</strain>
        <tissue evidence="2">Liver</tissue>
    </source>
</reference>
<comment type="caution">
    <text evidence="2">The sequence shown here is derived from an EMBL/GenBank/DDBJ whole genome shotgun (WGS) entry which is preliminary data.</text>
</comment>
<keyword evidence="1" id="KW-0472">Membrane</keyword>
<name>A0AAV7SJ64_PLEWA</name>